<proteinExistence type="predicted"/>
<accession>A0A346FCB7</accession>
<protein>
    <submittedName>
        <fullName evidence="1">Uncharacterized protein</fullName>
    </submittedName>
</protein>
<dbReference type="EMBL" id="MH632120">
    <property type="protein sequence ID" value="AXN53342.1"/>
    <property type="molecule type" value="Genomic_DNA"/>
</dbReference>
<reference evidence="2" key="1">
    <citation type="submission" date="2018-07" db="EMBL/GenBank/DDBJ databases">
        <authorList>
            <person name="Quirk P.G."/>
            <person name="Krulwich T.A."/>
        </authorList>
    </citation>
    <scope>NUCLEOTIDE SEQUENCE [LARGE SCALE GENOMIC DNA]</scope>
</reference>
<sequence>MTMTAVGTVVPELTDEHRDGTIWADADLALWSPVPAMFGGGWCVTTRLPFGITQDHLAEGTRTYGPYVAVMPPVEEGGDDAR</sequence>
<keyword evidence="2" id="KW-1185">Reference proteome</keyword>
<dbReference type="RefSeq" id="YP_009949422.1">
    <property type="nucleotide sequence ID" value="NC_051580.1"/>
</dbReference>
<evidence type="ECO:0000313" key="1">
    <source>
        <dbReference type="EMBL" id="AXN53342.1"/>
    </source>
</evidence>
<dbReference type="KEGG" id="vg:60320862"/>
<dbReference type="Proteomes" id="UP000259812">
    <property type="component" value="Genome"/>
</dbReference>
<evidence type="ECO:0000313" key="2">
    <source>
        <dbReference type="Proteomes" id="UP000259812"/>
    </source>
</evidence>
<name>A0A346FCB7_9CAUD</name>
<gene>
    <name evidence="1" type="primary">71</name>
    <name evidence="1" type="ORF">PBI_THONKO_71</name>
</gene>
<organism evidence="1 2">
    <name type="scientific">Mycobacterium phage Thonko</name>
    <dbReference type="NCBI Taxonomy" id="2282910"/>
    <lineage>
        <taxon>Viruses</taxon>
        <taxon>Duplodnaviria</taxon>
        <taxon>Heunggongvirae</taxon>
        <taxon>Uroviricota</taxon>
        <taxon>Caudoviricetes</taxon>
        <taxon>Bclasvirinae</taxon>
        <taxon>Thonkovirus</taxon>
        <taxon>Thonkovirus thonko</taxon>
    </lineage>
</organism>
<dbReference type="GeneID" id="60320862"/>